<dbReference type="Proteomes" id="UP001164803">
    <property type="component" value="Chromosome"/>
</dbReference>
<dbReference type="NCBIfam" id="TIGR00067">
    <property type="entry name" value="glut_race"/>
    <property type="match status" value="1"/>
</dbReference>
<dbReference type="SUPFAM" id="SSF53681">
    <property type="entry name" value="Aspartate/glutamate racemase"/>
    <property type="match status" value="2"/>
</dbReference>
<evidence type="ECO:0000256" key="1">
    <source>
        <dbReference type="ARBA" id="ARBA00001602"/>
    </source>
</evidence>
<evidence type="ECO:0000256" key="4">
    <source>
        <dbReference type="ARBA" id="ARBA00022984"/>
    </source>
</evidence>
<comment type="pathway">
    <text evidence="7">Cell wall biogenesis; peptidoglycan biosynthesis.</text>
</comment>
<feature type="active site" description="Proton donor/acceptor" evidence="7">
    <location>
        <position position="75"/>
    </location>
</feature>
<keyword evidence="6 7" id="KW-0961">Cell wall biogenesis/degradation</keyword>
<dbReference type="PANTHER" id="PTHR21198:SF2">
    <property type="entry name" value="GLUTAMATE RACEMASE"/>
    <property type="match status" value="1"/>
</dbReference>
<dbReference type="PANTHER" id="PTHR21198">
    <property type="entry name" value="GLUTAMATE RACEMASE"/>
    <property type="match status" value="1"/>
</dbReference>
<evidence type="ECO:0000256" key="7">
    <source>
        <dbReference type="HAMAP-Rule" id="MF_00258"/>
    </source>
</evidence>
<dbReference type="InterPro" id="IPR018187">
    <property type="entry name" value="Asp/Glu_racemase_AS_1"/>
</dbReference>
<dbReference type="Gene3D" id="3.40.50.1860">
    <property type="match status" value="2"/>
</dbReference>
<sequence length="283" mass="30416">MKTSQLPIGVFDSGVGGLTVARAIQTQLPYESVVYFGDRARCPYGDQAPADVLRYAVEITQFLLEHPVKCIVIACNTATAVALPTLKSMFDVPIIGVIKPGAQAAIEASHNGNIGVIGTSVTIESHAYQAAIHEIAPDAKVIEQACPAFVPLVERGLFEGQLVEQTVRDSLDSFQGSDVDTLVLGCTHYPMLSNVIRRVMGPAVRVISSADATAAGVRDMLKFLDMEGQRGTASDHRYYTTGDEATLRLALANWFGTKVTSDSVRHVALPFPLHPVVNRAVVR</sequence>
<dbReference type="PROSITE" id="PS00923">
    <property type="entry name" value="ASP_GLU_RACEMASE_1"/>
    <property type="match status" value="1"/>
</dbReference>
<evidence type="ECO:0000256" key="3">
    <source>
        <dbReference type="ARBA" id="ARBA00022960"/>
    </source>
</evidence>
<feature type="active site" description="Proton donor/acceptor" evidence="7">
    <location>
        <position position="186"/>
    </location>
</feature>
<dbReference type="InterPro" id="IPR001920">
    <property type="entry name" value="Asp/Glu_race"/>
</dbReference>
<evidence type="ECO:0000313" key="9">
    <source>
        <dbReference type="Proteomes" id="UP001164803"/>
    </source>
</evidence>
<proteinExistence type="inferred from homology"/>
<reference evidence="8" key="1">
    <citation type="submission" date="2022-08" db="EMBL/GenBank/DDBJ databases">
        <title>Alicyclobacillus dauci DSM2870, complete genome.</title>
        <authorList>
            <person name="Wang Q."/>
            <person name="Cai R."/>
            <person name="Wang Z."/>
        </authorList>
    </citation>
    <scope>NUCLEOTIDE SEQUENCE</scope>
    <source>
        <strain evidence="8">DSM 28700</strain>
    </source>
</reference>
<keyword evidence="9" id="KW-1185">Reference proteome</keyword>
<dbReference type="InterPro" id="IPR033134">
    <property type="entry name" value="Asp/Glu_racemase_AS_2"/>
</dbReference>
<dbReference type="InterPro" id="IPR004391">
    <property type="entry name" value="Glu_race"/>
</dbReference>
<evidence type="ECO:0000256" key="6">
    <source>
        <dbReference type="ARBA" id="ARBA00023316"/>
    </source>
</evidence>
<dbReference type="EC" id="5.1.1.3" evidence="2 7"/>
<comment type="function">
    <text evidence="7">Provides the (R)-glutamate required for cell wall biosynthesis.</text>
</comment>
<gene>
    <name evidence="7 8" type="primary">murI</name>
    <name evidence="8" type="ORF">NZD86_10880</name>
</gene>
<feature type="binding site" evidence="7">
    <location>
        <begin position="44"/>
        <end position="45"/>
    </location>
    <ligand>
        <name>substrate</name>
    </ligand>
</feature>
<dbReference type="Pfam" id="PF01177">
    <property type="entry name" value="Asp_Glu_race"/>
    <property type="match status" value="1"/>
</dbReference>
<name>A0ABY6Z8A6_9BACL</name>
<dbReference type="GO" id="GO:0008881">
    <property type="term" value="F:glutamate racemase activity"/>
    <property type="evidence" value="ECO:0007669"/>
    <property type="project" value="UniProtKB-EC"/>
</dbReference>
<accession>A0ABY6Z8A6</accession>
<dbReference type="HAMAP" id="MF_00258">
    <property type="entry name" value="Glu_racemase"/>
    <property type="match status" value="1"/>
</dbReference>
<feature type="binding site" evidence="7">
    <location>
        <begin position="187"/>
        <end position="188"/>
    </location>
    <ligand>
        <name>substrate</name>
    </ligand>
</feature>
<feature type="binding site" evidence="7">
    <location>
        <begin position="76"/>
        <end position="77"/>
    </location>
    <ligand>
        <name>substrate</name>
    </ligand>
</feature>
<protein>
    <recommendedName>
        <fullName evidence="2 7">Glutamate racemase</fullName>
        <ecNumber evidence="2 7">5.1.1.3</ecNumber>
    </recommendedName>
</protein>
<dbReference type="InterPro" id="IPR015942">
    <property type="entry name" value="Asp/Glu/hydantoin_racemase"/>
</dbReference>
<organism evidence="8 9">
    <name type="scientific">Alicyclobacillus dauci</name>
    <dbReference type="NCBI Taxonomy" id="1475485"/>
    <lineage>
        <taxon>Bacteria</taxon>
        <taxon>Bacillati</taxon>
        <taxon>Bacillota</taxon>
        <taxon>Bacilli</taxon>
        <taxon>Bacillales</taxon>
        <taxon>Alicyclobacillaceae</taxon>
        <taxon>Alicyclobacillus</taxon>
    </lineage>
</organism>
<evidence type="ECO:0000313" key="8">
    <source>
        <dbReference type="EMBL" id="WAH38938.1"/>
    </source>
</evidence>
<keyword evidence="5 7" id="KW-0413">Isomerase</keyword>
<evidence type="ECO:0000256" key="2">
    <source>
        <dbReference type="ARBA" id="ARBA00013090"/>
    </source>
</evidence>
<dbReference type="PROSITE" id="PS00924">
    <property type="entry name" value="ASP_GLU_RACEMASE_2"/>
    <property type="match status" value="1"/>
</dbReference>
<dbReference type="RefSeq" id="WP_268046555.1">
    <property type="nucleotide sequence ID" value="NZ_CP104064.1"/>
</dbReference>
<dbReference type="EMBL" id="CP104064">
    <property type="protein sequence ID" value="WAH38938.1"/>
    <property type="molecule type" value="Genomic_DNA"/>
</dbReference>
<keyword evidence="3 7" id="KW-0133">Cell shape</keyword>
<keyword evidence="4 7" id="KW-0573">Peptidoglycan synthesis</keyword>
<feature type="binding site" evidence="7">
    <location>
        <begin position="12"/>
        <end position="13"/>
    </location>
    <ligand>
        <name>substrate</name>
    </ligand>
</feature>
<comment type="catalytic activity">
    <reaction evidence="1 7">
        <text>L-glutamate = D-glutamate</text>
        <dbReference type="Rhea" id="RHEA:12813"/>
        <dbReference type="ChEBI" id="CHEBI:29985"/>
        <dbReference type="ChEBI" id="CHEBI:29986"/>
        <dbReference type="EC" id="5.1.1.3"/>
    </reaction>
</comment>
<comment type="similarity">
    <text evidence="7">Belongs to the aspartate/glutamate racemases family.</text>
</comment>
<evidence type="ECO:0000256" key="5">
    <source>
        <dbReference type="ARBA" id="ARBA00023235"/>
    </source>
</evidence>